<proteinExistence type="predicted"/>
<dbReference type="PATRIC" id="fig|1230459.4.peg.3372"/>
<gene>
    <name evidence="1" type="ORF">C486_16910</name>
</gene>
<dbReference type="EMBL" id="AOIJ01000063">
    <property type="protein sequence ID" value="ELY77149.1"/>
    <property type="molecule type" value="Genomic_DNA"/>
</dbReference>
<keyword evidence="2" id="KW-1185">Reference proteome</keyword>
<dbReference type="Proteomes" id="UP000011592">
    <property type="component" value="Unassembled WGS sequence"/>
</dbReference>
<accession>L9YSQ0</accession>
<dbReference type="AlphaFoldDB" id="L9YSQ0"/>
<evidence type="ECO:0000313" key="1">
    <source>
        <dbReference type="EMBL" id="ELY77149.1"/>
    </source>
</evidence>
<organism evidence="1 2">
    <name type="scientific">Natrinema gari JCM 14663</name>
    <dbReference type="NCBI Taxonomy" id="1230459"/>
    <lineage>
        <taxon>Archaea</taxon>
        <taxon>Methanobacteriati</taxon>
        <taxon>Methanobacteriota</taxon>
        <taxon>Stenosarchaea group</taxon>
        <taxon>Halobacteria</taxon>
        <taxon>Halobacteriales</taxon>
        <taxon>Natrialbaceae</taxon>
        <taxon>Natrinema</taxon>
    </lineage>
</organism>
<name>L9YSQ0_9EURY</name>
<sequence>MYDRTPQEDLLIVEALVEYHADRKNVQPERAC</sequence>
<comment type="caution">
    <text evidence="1">The sequence shown here is derived from an EMBL/GenBank/DDBJ whole genome shotgun (WGS) entry which is preliminary data.</text>
</comment>
<protein>
    <submittedName>
        <fullName evidence="1">Uncharacterized protein</fullName>
    </submittedName>
</protein>
<evidence type="ECO:0000313" key="2">
    <source>
        <dbReference type="Proteomes" id="UP000011592"/>
    </source>
</evidence>
<reference evidence="1 2" key="1">
    <citation type="journal article" date="2014" name="PLoS Genet.">
        <title>Phylogenetically driven sequencing of extremely halophilic archaea reveals strategies for static and dynamic osmo-response.</title>
        <authorList>
            <person name="Becker E.A."/>
            <person name="Seitzer P.M."/>
            <person name="Tritt A."/>
            <person name="Larsen D."/>
            <person name="Krusor M."/>
            <person name="Yao A.I."/>
            <person name="Wu D."/>
            <person name="Madern D."/>
            <person name="Eisen J.A."/>
            <person name="Darling A.E."/>
            <person name="Facciotti M.T."/>
        </authorList>
    </citation>
    <scope>NUCLEOTIDE SEQUENCE [LARGE SCALE GENOMIC DNA]</scope>
    <source>
        <strain evidence="1 2">JCM 14663</strain>
    </source>
</reference>